<comment type="caution">
    <text evidence="2">The sequence shown here is derived from an EMBL/GenBank/DDBJ whole genome shotgun (WGS) entry which is preliminary data.</text>
</comment>
<gene>
    <name evidence="2" type="ORF">WMO14_11695</name>
</gene>
<evidence type="ECO:0000256" key="1">
    <source>
        <dbReference type="SAM" id="Phobius"/>
    </source>
</evidence>
<feature type="transmembrane region" description="Helical" evidence="1">
    <location>
        <begin position="92"/>
        <end position="110"/>
    </location>
</feature>
<name>A0ABV1C072_9FIRM</name>
<keyword evidence="1" id="KW-0812">Transmembrane</keyword>
<feature type="transmembrane region" description="Helical" evidence="1">
    <location>
        <begin position="262"/>
        <end position="284"/>
    </location>
</feature>
<protein>
    <recommendedName>
        <fullName evidence="4">ABC transporter permease</fullName>
    </recommendedName>
</protein>
<keyword evidence="1" id="KW-0472">Membrane</keyword>
<dbReference type="Proteomes" id="UP001442364">
    <property type="component" value="Unassembled WGS sequence"/>
</dbReference>
<dbReference type="RefSeq" id="WP_318295693.1">
    <property type="nucleotide sequence ID" value="NZ_DAWDAH010000004.1"/>
</dbReference>
<feature type="transmembrane region" description="Helical" evidence="1">
    <location>
        <begin position="131"/>
        <end position="158"/>
    </location>
</feature>
<feature type="transmembrane region" description="Helical" evidence="1">
    <location>
        <begin position="37"/>
        <end position="61"/>
    </location>
</feature>
<feature type="transmembrane region" description="Helical" evidence="1">
    <location>
        <begin position="221"/>
        <end position="242"/>
    </location>
</feature>
<reference evidence="2 3" key="1">
    <citation type="submission" date="2024-03" db="EMBL/GenBank/DDBJ databases">
        <title>Human intestinal bacterial collection.</title>
        <authorList>
            <person name="Pauvert C."/>
            <person name="Hitch T.C.A."/>
            <person name="Clavel T."/>
        </authorList>
    </citation>
    <scope>NUCLEOTIDE SEQUENCE [LARGE SCALE GENOMIC DNA]</scope>
    <source>
        <strain evidence="2 3">CLA-AA-H255</strain>
    </source>
</reference>
<keyword evidence="1" id="KW-1133">Transmembrane helix</keyword>
<evidence type="ECO:0008006" key="4">
    <source>
        <dbReference type="Google" id="ProtNLM"/>
    </source>
</evidence>
<evidence type="ECO:0000313" key="2">
    <source>
        <dbReference type="EMBL" id="MEQ2380524.1"/>
    </source>
</evidence>
<feature type="transmembrane region" description="Helical" evidence="1">
    <location>
        <begin position="192"/>
        <end position="214"/>
    </location>
</feature>
<dbReference type="EMBL" id="JBBMER010000009">
    <property type="protein sequence ID" value="MEQ2380524.1"/>
    <property type="molecule type" value="Genomic_DNA"/>
</dbReference>
<proteinExistence type="predicted"/>
<organism evidence="2 3">
    <name type="scientific">[Lactobacillus] rogosae</name>
    <dbReference type="NCBI Taxonomy" id="706562"/>
    <lineage>
        <taxon>Bacteria</taxon>
        <taxon>Bacillati</taxon>
        <taxon>Bacillota</taxon>
        <taxon>Clostridia</taxon>
        <taxon>Lachnospirales</taxon>
        <taxon>Lachnospiraceae</taxon>
        <taxon>Lachnospira</taxon>
    </lineage>
</organism>
<sequence length="295" mass="33367">MQKTYNFAEKIRERVWMLWWQIKSDIREGIVQQWKRFAMLGIIYAVCVIYFIMICSFSRHIDSYTCGDMILWVLRGVKKYDSGVIKTVDISSVYMLPNIFVAYIVGNYVIKDLYGFGKNIIVRTGSRFNWWISKCIWGILTAVLSYAILYAVIIVAGICTGGVKLAPTPEVCYSAISMDKQIIIQNTNLTGLVISLMAMSLLMTITFCIIQITVGLIISPVIGYVIVMSYLIIGAFSDNPFIISIYCMALRNGIYSPEGYNILLGVIIMAAITIFCIVAGSLYIRKMDIINQKQE</sequence>
<keyword evidence="3" id="KW-1185">Reference proteome</keyword>
<evidence type="ECO:0000313" key="3">
    <source>
        <dbReference type="Proteomes" id="UP001442364"/>
    </source>
</evidence>
<accession>A0ABV1C072</accession>